<dbReference type="InParanoid" id="A8N6Q9"/>
<protein>
    <submittedName>
        <fullName evidence="1">Uncharacterized protein</fullName>
    </submittedName>
</protein>
<accession>A8N6Q9</accession>
<dbReference type="HOGENOM" id="CLU_3032266_0_0_1"/>
<dbReference type="EMBL" id="AACS02000003">
    <property type="protein sequence ID" value="EAU91299.2"/>
    <property type="molecule type" value="Genomic_DNA"/>
</dbReference>
<organism evidence="1 2">
    <name type="scientific">Coprinopsis cinerea (strain Okayama-7 / 130 / ATCC MYA-4618 / FGSC 9003)</name>
    <name type="common">Inky cap fungus</name>
    <name type="synonym">Hormographiella aspergillata</name>
    <dbReference type="NCBI Taxonomy" id="240176"/>
    <lineage>
        <taxon>Eukaryota</taxon>
        <taxon>Fungi</taxon>
        <taxon>Dikarya</taxon>
        <taxon>Basidiomycota</taxon>
        <taxon>Agaricomycotina</taxon>
        <taxon>Agaricomycetes</taxon>
        <taxon>Agaricomycetidae</taxon>
        <taxon>Agaricales</taxon>
        <taxon>Agaricineae</taxon>
        <taxon>Psathyrellaceae</taxon>
        <taxon>Coprinopsis</taxon>
    </lineage>
</organism>
<sequence>MTRIGQAPDHLASTLHVFIAGVADYEKEPGFTSVLASGETSQGSFSSSKCQFRGF</sequence>
<evidence type="ECO:0000313" key="2">
    <source>
        <dbReference type="Proteomes" id="UP000001861"/>
    </source>
</evidence>
<dbReference type="RefSeq" id="XP_001830515.2">
    <property type="nucleotide sequence ID" value="XM_001830463.2"/>
</dbReference>
<gene>
    <name evidence="1" type="ORF">CC1G_13040</name>
</gene>
<dbReference type="Proteomes" id="UP000001861">
    <property type="component" value="Unassembled WGS sequence"/>
</dbReference>
<evidence type="ECO:0000313" key="1">
    <source>
        <dbReference type="EMBL" id="EAU91299.2"/>
    </source>
</evidence>
<dbReference type="AlphaFoldDB" id="A8N6Q9"/>
<proteinExistence type="predicted"/>
<comment type="caution">
    <text evidence="1">The sequence shown here is derived from an EMBL/GenBank/DDBJ whole genome shotgun (WGS) entry which is preliminary data.</text>
</comment>
<dbReference type="GeneID" id="6006962"/>
<dbReference type="KEGG" id="cci:CC1G_13040"/>
<name>A8N6Q9_COPC7</name>
<keyword evidence="2" id="KW-1185">Reference proteome</keyword>
<reference evidence="1 2" key="1">
    <citation type="journal article" date="2010" name="Proc. Natl. Acad. Sci. U.S.A.">
        <title>Insights into evolution of multicellular fungi from the assembled chromosomes of the mushroom Coprinopsis cinerea (Coprinus cinereus).</title>
        <authorList>
            <person name="Stajich J.E."/>
            <person name="Wilke S.K."/>
            <person name="Ahren D."/>
            <person name="Au C.H."/>
            <person name="Birren B.W."/>
            <person name="Borodovsky M."/>
            <person name="Burns C."/>
            <person name="Canback B."/>
            <person name="Casselton L.A."/>
            <person name="Cheng C.K."/>
            <person name="Deng J."/>
            <person name="Dietrich F.S."/>
            <person name="Fargo D.C."/>
            <person name="Farman M.L."/>
            <person name="Gathman A.C."/>
            <person name="Goldberg J."/>
            <person name="Guigo R."/>
            <person name="Hoegger P.J."/>
            <person name="Hooker J.B."/>
            <person name="Huggins A."/>
            <person name="James T.Y."/>
            <person name="Kamada T."/>
            <person name="Kilaru S."/>
            <person name="Kodira C."/>
            <person name="Kues U."/>
            <person name="Kupfer D."/>
            <person name="Kwan H.S."/>
            <person name="Lomsadze A."/>
            <person name="Li W."/>
            <person name="Lilly W.W."/>
            <person name="Ma L.J."/>
            <person name="Mackey A.J."/>
            <person name="Manning G."/>
            <person name="Martin F."/>
            <person name="Muraguchi H."/>
            <person name="Natvig D.O."/>
            <person name="Palmerini H."/>
            <person name="Ramesh M.A."/>
            <person name="Rehmeyer C.J."/>
            <person name="Roe B.A."/>
            <person name="Shenoy N."/>
            <person name="Stanke M."/>
            <person name="Ter-Hovhannisyan V."/>
            <person name="Tunlid A."/>
            <person name="Velagapudi R."/>
            <person name="Vision T.J."/>
            <person name="Zeng Q."/>
            <person name="Zolan M.E."/>
            <person name="Pukkila P.J."/>
        </authorList>
    </citation>
    <scope>NUCLEOTIDE SEQUENCE [LARGE SCALE GENOMIC DNA]</scope>
    <source>
        <strain evidence="2">Okayama-7 / 130 / ATCC MYA-4618 / FGSC 9003</strain>
    </source>
</reference>
<dbReference type="VEuPathDB" id="FungiDB:CC1G_13040"/>